<dbReference type="PANTHER" id="PTHR28255">
    <property type="match status" value="1"/>
</dbReference>
<accession>A0A6M1U1H7</accession>
<protein>
    <submittedName>
        <fullName evidence="1">Heme-degrading domain-containing protein</fullName>
    </submittedName>
</protein>
<dbReference type="Proteomes" id="UP000474758">
    <property type="component" value="Unassembled WGS sequence"/>
</dbReference>
<organism evidence="1 2">
    <name type="scientific">Paragemmobacter kunshanensis</name>
    <dbReference type="NCBI Taxonomy" id="2583234"/>
    <lineage>
        <taxon>Bacteria</taxon>
        <taxon>Pseudomonadati</taxon>
        <taxon>Pseudomonadota</taxon>
        <taxon>Alphaproteobacteria</taxon>
        <taxon>Rhodobacterales</taxon>
        <taxon>Paracoccaceae</taxon>
        <taxon>Paragemmobacter</taxon>
    </lineage>
</organism>
<dbReference type="Gene3D" id="3.30.450.150">
    <property type="entry name" value="Haem-degrading domain"/>
    <property type="match status" value="1"/>
</dbReference>
<reference evidence="1 2" key="1">
    <citation type="submission" date="2020-02" db="EMBL/GenBank/DDBJ databases">
        <title>Rhodobacter translucens sp. nov., a novel bacterium isolated from activated sludge.</title>
        <authorList>
            <person name="Liu J."/>
        </authorList>
    </citation>
    <scope>NUCLEOTIDE SEQUENCE [LARGE SCALE GENOMIC DNA]</scope>
    <source>
        <strain evidence="1 2">HX-7-19</strain>
    </source>
</reference>
<evidence type="ECO:0000313" key="1">
    <source>
        <dbReference type="EMBL" id="NGQ92796.1"/>
    </source>
</evidence>
<dbReference type="SUPFAM" id="SSF143744">
    <property type="entry name" value="GlcG-like"/>
    <property type="match status" value="1"/>
</dbReference>
<comment type="caution">
    <text evidence="1">The sequence shown here is derived from an EMBL/GenBank/DDBJ whole genome shotgun (WGS) entry which is preliminary data.</text>
</comment>
<dbReference type="AlphaFoldDB" id="A0A6M1U1H7"/>
<dbReference type="PANTHER" id="PTHR28255:SF1">
    <property type="entry name" value="UPF0303 PROTEIN YBR137W"/>
    <property type="match status" value="1"/>
</dbReference>
<name>A0A6M1U1H7_9RHOB</name>
<proteinExistence type="predicted"/>
<dbReference type="Pfam" id="PF03928">
    <property type="entry name" value="HbpS-like"/>
    <property type="match status" value="1"/>
</dbReference>
<dbReference type="EMBL" id="JAALFE010000023">
    <property type="protein sequence ID" value="NGQ92796.1"/>
    <property type="molecule type" value="Genomic_DNA"/>
</dbReference>
<dbReference type="InterPro" id="IPR038084">
    <property type="entry name" value="PduO/GlcC-like_sf"/>
</dbReference>
<keyword evidence="2" id="KW-1185">Reference proteome</keyword>
<dbReference type="InterPro" id="IPR005624">
    <property type="entry name" value="PduO/GlcC-like"/>
</dbReference>
<dbReference type="PIRSF" id="PIRSF008757">
    <property type="entry name" value="UCP008757"/>
    <property type="match status" value="1"/>
</dbReference>
<dbReference type="InterPro" id="IPR010371">
    <property type="entry name" value="YBR137W-like"/>
</dbReference>
<dbReference type="NCBIfam" id="NF002696">
    <property type="entry name" value="PRK02487.1-5"/>
    <property type="match status" value="1"/>
</dbReference>
<gene>
    <name evidence="1" type="ORF">G5V65_18040</name>
</gene>
<evidence type="ECO:0000313" key="2">
    <source>
        <dbReference type="Proteomes" id="UP000474758"/>
    </source>
</evidence>
<sequence>MDITDLEAEAARLVLAEFTEETALRLGLTMMNMAKLDRLPVVIDIRTPDRTLFHLAMPGSAPINDRWARRKSNTALHFHLASLHVGRNMAAKGESLAMHGLSEDDYAIHGGAVPVCVAGAGLVACATVSGLPQLEDHRLVVRALDTLLPGA</sequence>